<dbReference type="InterPro" id="IPR021864">
    <property type="entry name" value="DUF3475"/>
</dbReference>
<feature type="region of interest" description="Disordered" evidence="1">
    <location>
        <begin position="56"/>
        <end position="104"/>
    </location>
</feature>
<feature type="compositionally biased region" description="Polar residues" evidence="1">
    <location>
        <begin position="575"/>
        <end position="596"/>
    </location>
</feature>
<feature type="compositionally biased region" description="Polar residues" evidence="1">
    <location>
        <begin position="56"/>
        <end position="67"/>
    </location>
</feature>
<dbReference type="Pfam" id="PF05003">
    <property type="entry name" value="DUF668"/>
    <property type="match status" value="1"/>
</dbReference>
<keyword evidence="4" id="KW-1185">Reference proteome</keyword>
<dbReference type="Proteomes" id="UP000235220">
    <property type="component" value="Chromosome 11"/>
</dbReference>
<evidence type="ECO:0000313" key="4">
    <source>
        <dbReference type="Proteomes" id="UP000235220"/>
    </source>
</evidence>
<dbReference type="InterPro" id="IPR007700">
    <property type="entry name" value="DUF668"/>
</dbReference>
<dbReference type="GO" id="GO:0045927">
    <property type="term" value="P:positive regulation of growth"/>
    <property type="evidence" value="ECO:0007669"/>
    <property type="project" value="InterPro"/>
</dbReference>
<evidence type="ECO:0000259" key="2">
    <source>
        <dbReference type="Pfam" id="PF05003"/>
    </source>
</evidence>
<reference evidence="5 6" key="1">
    <citation type="submission" date="2025-04" db="UniProtKB">
        <authorList>
            <consortium name="RefSeq"/>
        </authorList>
    </citation>
    <scope>IDENTIFICATION</scope>
    <source>
        <tissue evidence="5 6">Leaves</tissue>
    </source>
</reference>
<evidence type="ECO:0000259" key="3">
    <source>
        <dbReference type="Pfam" id="PF11961"/>
    </source>
</evidence>
<proteinExistence type="predicted"/>
<name>A0A6P9DT72_JUGRE</name>
<dbReference type="OrthoDB" id="2020544at2759"/>
<dbReference type="PANTHER" id="PTHR31730">
    <property type="entry name" value="OS01G0873900 PROTEIN"/>
    <property type="match status" value="1"/>
</dbReference>
<sequence>MGAVCSGGVAKGNAKVRENISEKLEKIKGVSKLKGDGYSDSDSDAFIKTMRNTDSPVVRKSLTSGLKPSSPTWSKSSPATPTRSKPSTPSRTSKIIQKGLGRAGERAGDVLDSLGTHMPKFNAYSGFGLASRWNKISIFAFEVANTIAKGTYLLQSLSKENIQALKKEILHSSVKQLVSTNVEELLSFAAADKRQEFEVFLREVIRFGDMCKDPQWHNMGEYFSKLDTDGPNRKKIIVDAETTVQELTTLAQHTSELYHELNAFERFEQDYRRQLEEMESLNLPRRGESLTVFQSELKEQRKLVQRLKKKSLWSKSFEEIVKKLLDVVTHIHKAIWEAFGNNGITLVSEEERKGPQRLGETGLALHYANIINQTSIIASCPTTFPQNMRDQLYRALPNGVKKVLHSRMLDLNEQLSIFQVNAEMERTLKLLLPLATNTLKAHQGFGWVGEWARASIEFDNSSTASCNPIRLQTLYYADKEKTDQYILKLVTLLHHLIILKRRRDPALRPLPLRSPTGKTVDFHSKMKHFISLNSTSKTHGMQLSQEDKKLLDEVISSLMAPGISKSQHFAKAKNGGTTVLSRSTGCSPSRESSARQGKSDVLDIMDGLDVTFERIPFQTYFSLPK</sequence>
<evidence type="ECO:0000256" key="1">
    <source>
        <dbReference type="SAM" id="MobiDB-lite"/>
    </source>
</evidence>
<dbReference type="GeneID" id="108982110"/>
<dbReference type="RefSeq" id="XP_035538548.1">
    <property type="nucleotide sequence ID" value="XM_035682655.1"/>
</dbReference>
<dbReference type="InterPro" id="IPR045021">
    <property type="entry name" value="PSI1/2/3"/>
</dbReference>
<organism evidence="4 6">
    <name type="scientific">Juglans regia</name>
    <name type="common">English walnut</name>
    <dbReference type="NCBI Taxonomy" id="51240"/>
    <lineage>
        <taxon>Eukaryota</taxon>
        <taxon>Viridiplantae</taxon>
        <taxon>Streptophyta</taxon>
        <taxon>Embryophyta</taxon>
        <taxon>Tracheophyta</taxon>
        <taxon>Spermatophyta</taxon>
        <taxon>Magnoliopsida</taxon>
        <taxon>eudicotyledons</taxon>
        <taxon>Gunneridae</taxon>
        <taxon>Pentapetalae</taxon>
        <taxon>rosids</taxon>
        <taxon>fabids</taxon>
        <taxon>Fagales</taxon>
        <taxon>Juglandaceae</taxon>
        <taxon>Juglans</taxon>
    </lineage>
</organism>
<evidence type="ECO:0000313" key="5">
    <source>
        <dbReference type="RefSeq" id="XP_035538548.1"/>
    </source>
</evidence>
<protein>
    <submittedName>
        <fullName evidence="5 6">Protein PSK SIMULATOR 2-like</fullName>
    </submittedName>
</protein>
<dbReference type="Gramene" id="Jr11_19770_p1">
    <property type="protein sequence ID" value="cds.Jr11_19770_p1"/>
    <property type="gene ID" value="Jr11_19770"/>
</dbReference>
<accession>A0A6P9DT72</accession>
<dbReference type="KEGG" id="jre:108982110"/>
<feature type="domain" description="DUF668" evidence="2">
    <location>
        <begin position="357"/>
        <end position="440"/>
    </location>
</feature>
<evidence type="ECO:0000313" key="6">
    <source>
        <dbReference type="RefSeq" id="XP_035538549.1"/>
    </source>
</evidence>
<dbReference type="Pfam" id="PF11961">
    <property type="entry name" value="DUF3475"/>
    <property type="match status" value="1"/>
</dbReference>
<dbReference type="PANTHER" id="PTHR31730:SF18">
    <property type="entry name" value="PROTEIN PSK SIMULATOR 2"/>
    <property type="match status" value="1"/>
</dbReference>
<dbReference type="AlphaFoldDB" id="A0A6P9DT72"/>
<feature type="region of interest" description="Disordered" evidence="1">
    <location>
        <begin position="574"/>
        <end position="598"/>
    </location>
</feature>
<dbReference type="RefSeq" id="XP_035538549.1">
    <property type="nucleotide sequence ID" value="XM_035682656.1"/>
</dbReference>
<gene>
    <name evidence="5 6" type="primary">LOC108982110</name>
</gene>
<feature type="compositionally biased region" description="Low complexity" evidence="1">
    <location>
        <begin position="68"/>
        <end position="94"/>
    </location>
</feature>
<feature type="domain" description="DUF3475" evidence="3">
    <location>
        <begin position="138"/>
        <end position="193"/>
    </location>
</feature>